<dbReference type="Proteomes" id="UP000675781">
    <property type="component" value="Unassembled WGS sequence"/>
</dbReference>
<proteinExistence type="predicted"/>
<comment type="caution">
    <text evidence="1">The sequence shown here is derived from an EMBL/GenBank/DDBJ whole genome shotgun (WGS) entry which is preliminary data.</text>
</comment>
<keyword evidence="2" id="KW-1185">Reference proteome</keyword>
<name>A0A941ER26_9ACTN</name>
<protein>
    <recommendedName>
        <fullName evidence="3">Acyl carrier protein</fullName>
    </recommendedName>
</protein>
<reference evidence="1" key="1">
    <citation type="submission" date="2021-04" db="EMBL/GenBank/DDBJ databases">
        <title>Genome based classification of Actinospica acidithermotolerans sp. nov., an actinobacterium isolated from an Indonesian hot spring.</title>
        <authorList>
            <person name="Kusuma A.B."/>
            <person name="Putra K.E."/>
            <person name="Nafisah S."/>
            <person name="Loh J."/>
            <person name="Nouioui I."/>
            <person name="Goodfellow M."/>
        </authorList>
    </citation>
    <scope>NUCLEOTIDE SEQUENCE</scope>
    <source>
        <strain evidence="1">CSCA 57</strain>
    </source>
</reference>
<evidence type="ECO:0000313" key="1">
    <source>
        <dbReference type="EMBL" id="MBR7835551.1"/>
    </source>
</evidence>
<organism evidence="1 2">
    <name type="scientific">Actinospica durhamensis</name>
    <dbReference type="NCBI Taxonomy" id="1508375"/>
    <lineage>
        <taxon>Bacteria</taxon>
        <taxon>Bacillati</taxon>
        <taxon>Actinomycetota</taxon>
        <taxon>Actinomycetes</taxon>
        <taxon>Catenulisporales</taxon>
        <taxon>Actinospicaceae</taxon>
        <taxon>Actinospica</taxon>
    </lineage>
</organism>
<dbReference type="AlphaFoldDB" id="A0A941ER26"/>
<sequence length="72" mass="7878">MLAGYGERSPEQVPEDIDSMELAWLLHQLDQRYGRALDSDDALLARMGTVTGVVEVLAELGAVRLEGEPAHD</sequence>
<gene>
    <name evidence="1" type="ORF">KDL01_19905</name>
</gene>
<evidence type="ECO:0008006" key="3">
    <source>
        <dbReference type="Google" id="ProtNLM"/>
    </source>
</evidence>
<dbReference type="EMBL" id="JAGSOG010000099">
    <property type="protein sequence ID" value="MBR7835551.1"/>
    <property type="molecule type" value="Genomic_DNA"/>
</dbReference>
<evidence type="ECO:0000313" key="2">
    <source>
        <dbReference type="Proteomes" id="UP000675781"/>
    </source>
</evidence>
<accession>A0A941ER26</accession>